<dbReference type="InterPro" id="IPR013078">
    <property type="entry name" value="His_Pase_superF_clade-1"/>
</dbReference>
<dbReference type="PANTHER" id="PTHR48100">
    <property type="entry name" value="BROAD-SPECIFICITY PHOSPHATASE YOR283W-RELATED"/>
    <property type="match status" value="1"/>
</dbReference>
<dbReference type="AlphaFoldDB" id="A0A936Z423"/>
<dbReference type="SMART" id="SM00855">
    <property type="entry name" value="PGAM"/>
    <property type="match status" value="1"/>
</dbReference>
<accession>A0A936Z423</accession>
<dbReference type="RefSeq" id="WP_201676407.1">
    <property type="nucleotide sequence ID" value="NZ_JAEQNE010000006.1"/>
</dbReference>
<proteinExistence type="predicted"/>
<dbReference type="EMBL" id="JAEQNE010000006">
    <property type="protein sequence ID" value="MBL0393741.1"/>
    <property type="molecule type" value="Genomic_DNA"/>
</dbReference>
<reference evidence="1 2" key="1">
    <citation type="journal article" date="2017" name="Int. J. Syst. Evol. Microbiol.">
        <title>Ramlibacter monticola sp. nov., isolated from forest soil.</title>
        <authorList>
            <person name="Chaudhary D.K."/>
            <person name="Kim J."/>
        </authorList>
    </citation>
    <scope>NUCLEOTIDE SEQUENCE [LARGE SCALE GENOMIC DNA]</scope>
    <source>
        <strain evidence="1 2">KACC 19175</strain>
    </source>
</reference>
<gene>
    <name evidence="1" type="ORF">JJ685_21570</name>
</gene>
<comment type="caution">
    <text evidence="1">The sequence shown here is derived from an EMBL/GenBank/DDBJ whole genome shotgun (WGS) entry which is preliminary data.</text>
</comment>
<dbReference type="Pfam" id="PF00300">
    <property type="entry name" value="His_Phos_1"/>
    <property type="match status" value="1"/>
</dbReference>
<dbReference type="InterPro" id="IPR050275">
    <property type="entry name" value="PGM_Phosphatase"/>
</dbReference>
<protein>
    <submittedName>
        <fullName evidence="1">Histidine phosphatase family protein</fullName>
    </submittedName>
</protein>
<dbReference type="Proteomes" id="UP000599109">
    <property type="component" value="Unassembled WGS sequence"/>
</dbReference>
<evidence type="ECO:0000313" key="2">
    <source>
        <dbReference type="Proteomes" id="UP000599109"/>
    </source>
</evidence>
<sequence>MRLWLVRHAMPIAAEGLCYGASDLEADPAATQQAAAALATSVPRGLAARCSPLQRCRQLAVALQQLRPDLTWQDDARLAELDFGCWEGQRWSAIAQEEYARWTADFALYRFGGRENVAELMARVASALAEARRSGRDGLWVTHGGVARALHLLVAGQGVPRTAADWPREGLGFGEARVFTVTDA</sequence>
<dbReference type="SUPFAM" id="SSF53254">
    <property type="entry name" value="Phosphoglycerate mutase-like"/>
    <property type="match status" value="1"/>
</dbReference>
<dbReference type="Gene3D" id="3.40.50.1240">
    <property type="entry name" value="Phosphoglycerate mutase-like"/>
    <property type="match status" value="1"/>
</dbReference>
<dbReference type="InterPro" id="IPR029033">
    <property type="entry name" value="His_PPase_superfam"/>
</dbReference>
<evidence type="ECO:0000313" key="1">
    <source>
        <dbReference type="EMBL" id="MBL0393741.1"/>
    </source>
</evidence>
<name>A0A936Z423_9BURK</name>
<dbReference type="GO" id="GO:0016791">
    <property type="term" value="F:phosphatase activity"/>
    <property type="evidence" value="ECO:0007669"/>
    <property type="project" value="TreeGrafter"/>
</dbReference>
<keyword evidence="2" id="KW-1185">Reference proteome</keyword>
<organism evidence="1 2">
    <name type="scientific">Ramlibacter monticola</name>
    <dbReference type="NCBI Taxonomy" id="1926872"/>
    <lineage>
        <taxon>Bacteria</taxon>
        <taxon>Pseudomonadati</taxon>
        <taxon>Pseudomonadota</taxon>
        <taxon>Betaproteobacteria</taxon>
        <taxon>Burkholderiales</taxon>
        <taxon>Comamonadaceae</taxon>
        <taxon>Ramlibacter</taxon>
    </lineage>
</organism>
<dbReference type="PANTHER" id="PTHR48100:SF1">
    <property type="entry name" value="HISTIDINE PHOSPHATASE FAMILY PROTEIN-RELATED"/>
    <property type="match status" value="1"/>
</dbReference>
<dbReference type="GO" id="GO:0005737">
    <property type="term" value="C:cytoplasm"/>
    <property type="evidence" value="ECO:0007669"/>
    <property type="project" value="TreeGrafter"/>
</dbReference>